<dbReference type="GO" id="GO:0016094">
    <property type="term" value="P:polyprenol biosynthetic process"/>
    <property type="evidence" value="ECO:0007669"/>
    <property type="project" value="TreeGrafter"/>
</dbReference>
<sequence>MWWLLQRLLASLICRSGPIPQHLAIVMDGNRRFAKQQGREAEEGHKDGFQKLVEVLRWCLDLGIRYVSVYAFSTENFKRSQREVEALMQLAEIKYKEMIEENGFCQDTGMEVRVLGDMSMAPPNLQEAAARVMTHSAQLKNKQGVLNICFAYTSSHDMAEAAGAMQDGLSDGSLQMNDISECLLERCLCAGGDPPVDLVVRTSGETRLSDFLLWQSRCAHIHFSEALWPALSFRHFAAAILEFQRHADTREDLRNEALAYTGGNSSGNGGQVGSNHVGSSRAHEGLLSAVFNGAAASWAASLQGLLDILQEHSVKMMGKDIIRRCEADSNGNLQQNGHSEIVNGRYWVNGAVRDEVGTLGGILGKMPAPCTPGMGPESGAKNGVTRRRGKGRENGRKACDKTPVCLSHVSDSCGQREQGVDSGEGASPGLTGRAQAFIERRREQWWKWVTAKGGEEVDRTFREDGC</sequence>
<dbReference type="CDD" id="cd00475">
    <property type="entry name" value="Cis_IPPS"/>
    <property type="match status" value="1"/>
</dbReference>
<feature type="signal peptide" evidence="4">
    <location>
        <begin position="1"/>
        <end position="16"/>
    </location>
</feature>
<dbReference type="InterPro" id="IPR036424">
    <property type="entry name" value="UPP_synth-like_sf"/>
</dbReference>
<keyword evidence="6" id="KW-1185">Reference proteome</keyword>
<evidence type="ECO:0000256" key="3">
    <source>
        <dbReference type="SAM" id="MobiDB-lite"/>
    </source>
</evidence>
<feature type="region of interest" description="Disordered" evidence="3">
    <location>
        <begin position="367"/>
        <end position="397"/>
    </location>
</feature>
<dbReference type="Proteomes" id="UP000708148">
    <property type="component" value="Unassembled WGS sequence"/>
</dbReference>
<dbReference type="GO" id="GO:0045547">
    <property type="term" value="F:ditrans,polycis-polyprenyl diphosphate synthase [(2E,6E)-farnesyl diphosphate specific] activity"/>
    <property type="evidence" value="ECO:0007669"/>
    <property type="project" value="TreeGrafter"/>
</dbReference>
<comment type="caution">
    <text evidence="5">The sequence shown here is derived from an EMBL/GenBank/DDBJ whole genome shotgun (WGS) entry which is preliminary data.</text>
</comment>
<gene>
    <name evidence="5" type="ORF">OSTQU699_LOCUS3106</name>
</gene>
<dbReference type="InterPro" id="IPR001441">
    <property type="entry name" value="UPP_synth-like"/>
</dbReference>
<name>A0A8S1J2D2_9CHLO</name>
<dbReference type="OrthoDB" id="4173905at2759"/>
<accession>A0A8S1J2D2</accession>
<proteinExistence type="inferred from homology"/>
<keyword evidence="2" id="KW-0808">Transferase</keyword>
<keyword evidence="4" id="KW-0732">Signal</keyword>
<reference evidence="5" key="1">
    <citation type="submission" date="2020-12" db="EMBL/GenBank/DDBJ databases">
        <authorList>
            <person name="Iha C."/>
        </authorList>
    </citation>
    <scope>NUCLEOTIDE SEQUENCE</scope>
</reference>
<dbReference type="PROSITE" id="PS01066">
    <property type="entry name" value="UPP_SYNTHASE"/>
    <property type="match status" value="1"/>
</dbReference>
<organism evidence="5 6">
    <name type="scientific">Ostreobium quekettii</name>
    <dbReference type="NCBI Taxonomy" id="121088"/>
    <lineage>
        <taxon>Eukaryota</taxon>
        <taxon>Viridiplantae</taxon>
        <taxon>Chlorophyta</taxon>
        <taxon>core chlorophytes</taxon>
        <taxon>Ulvophyceae</taxon>
        <taxon>TCBD clade</taxon>
        <taxon>Bryopsidales</taxon>
        <taxon>Ostreobineae</taxon>
        <taxon>Ostreobiaceae</taxon>
        <taxon>Ostreobium</taxon>
    </lineage>
</organism>
<dbReference type="GO" id="GO:0005783">
    <property type="term" value="C:endoplasmic reticulum"/>
    <property type="evidence" value="ECO:0007669"/>
    <property type="project" value="TreeGrafter"/>
</dbReference>
<evidence type="ECO:0000256" key="1">
    <source>
        <dbReference type="ARBA" id="ARBA00005432"/>
    </source>
</evidence>
<dbReference type="PANTHER" id="PTHR10291:SF43">
    <property type="entry name" value="DEHYDRODOLICHYL DIPHOSPHATE SYNTHASE COMPLEX SUBUNIT DHDDS"/>
    <property type="match status" value="1"/>
</dbReference>
<dbReference type="Gene3D" id="3.40.1180.10">
    <property type="entry name" value="Decaprenyl diphosphate synthase-like"/>
    <property type="match status" value="1"/>
</dbReference>
<dbReference type="HAMAP" id="MF_01139">
    <property type="entry name" value="ISPT"/>
    <property type="match status" value="1"/>
</dbReference>
<evidence type="ECO:0000313" key="5">
    <source>
        <dbReference type="EMBL" id="CAD7697745.1"/>
    </source>
</evidence>
<dbReference type="EMBL" id="CAJHUC010000706">
    <property type="protein sequence ID" value="CAD7697745.1"/>
    <property type="molecule type" value="Genomic_DNA"/>
</dbReference>
<protein>
    <recommendedName>
        <fullName evidence="7">Alkyl transferase</fullName>
    </recommendedName>
</protein>
<evidence type="ECO:0000256" key="4">
    <source>
        <dbReference type="SAM" id="SignalP"/>
    </source>
</evidence>
<dbReference type="NCBIfam" id="TIGR00055">
    <property type="entry name" value="uppS"/>
    <property type="match status" value="1"/>
</dbReference>
<dbReference type="SUPFAM" id="SSF64005">
    <property type="entry name" value="Undecaprenyl diphosphate synthase"/>
    <property type="match status" value="1"/>
</dbReference>
<dbReference type="InterPro" id="IPR018520">
    <property type="entry name" value="UPP_synth-like_CS"/>
</dbReference>
<dbReference type="AlphaFoldDB" id="A0A8S1J2D2"/>
<feature type="chain" id="PRO_5035829756" description="Alkyl transferase" evidence="4">
    <location>
        <begin position="17"/>
        <end position="466"/>
    </location>
</feature>
<evidence type="ECO:0000313" key="6">
    <source>
        <dbReference type="Proteomes" id="UP000708148"/>
    </source>
</evidence>
<dbReference type="Pfam" id="PF01255">
    <property type="entry name" value="Prenyltransf"/>
    <property type="match status" value="1"/>
</dbReference>
<comment type="similarity">
    <text evidence="1">Belongs to the UPP synthase family.</text>
</comment>
<evidence type="ECO:0008006" key="7">
    <source>
        <dbReference type="Google" id="ProtNLM"/>
    </source>
</evidence>
<evidence type="ECO:0000256" key="2">
    <source>
        <dbReference type="ARBA" id="ARBA00022679"/>
    </source>
</evidence>
<dbReference type="PANTHER" id="PTHR10291">
    <property type="entry name" value="DEHYDRODOLICHYL DIPHOSPHATE SYNTHASE FAMILY MEMBER"/>
    <property type="match status" value="1"/>
</dbReference>